<evidence type="ECO:0000256" key="2">
    <source>
        <dbReference type="ARBA" id="ARBA00023295"/>
    </source>
</evidence>
<dbReference type="InterPro" id="IPR001944">
    <property type="entry name" value="Glycoside_Hdrlase_35"/>
</dbReference>
<dbReference type="SUPFAM" id="SSF49785">
    <property type="entry name" value="Galactose-binding domain-like"/>
    <property type="match status" value="1"/>
</dbReference>
<dbReference type="STRING" id="67767.A0A0J7KZ92"/>
<reference evidence="4 5" key="1">
    <citation type="submission" date="2015-04" db="EMBL/GenBank/DDBJ databases">
        <title>Lasius niger genome sequencing.</title>
        <authorList>
            <person name="Konorov E.A."/>
            <person name="Nikitin M.A."/>
            <person name="Kirill M.V."/>
            <person name="Chang P."/>
        </authorList>
    </citation>
    <scope>NUCLEOTIDE SEQUENCE [LARGE SCALE GENOMIC DNA]</scope>
    <source>
        <tissue evidence="4">Whole</tissue>
    </source>
</reference>
<dbReference type="GO" id="GO:0005975">
    <property type="term" value="P:carbohydrate metabolic process"/>
    <property type="evidence" value="ECO:0007669"/>
    <property type="project" value="InterPro"/>
</dbReference>
<keyword evidence="1" id="KW-0378">Hydrolase</keyword>
<feature type="domain" description="Beta-galactosidase galactose-binding" evidence="3">
    <location>
        <begin position="70"/>
        <end position="130"/>
    </location>
</feature>
<dbReference type="Gene3D" id="2.60.120.260">
    <property type="entry name" value="Galactose-binding domain-like"/>
    <property type="match status" value="1"/>
</dbReference>
<dbReference type="GO" id="GO:0004553">
    <property type="term" value="F:hydrolase activity, hydrolyzing O-glycosyl compounds"/>
    <property type="evidence" value="ECO:0007669"/>
    <property type="project" value="InterPro"/>
</dbReference>
<evidence type="ECO:0000259" key="3">
    <source>
        <dbReference type="Pfam" id="PF21467"/>
    </source>
</evidence>
<dbReference type="PANTHER" id="PTHR23421">
    <property type="entry name" value="BETA-GALACTOSIDASE RELATED"/>
    <property type="match status" value="1"/>
</dbReference>
<dbReference type="Pfam" id="PF21467">
    <property type="entry name" value="BetaGal_gal-bd"/>
    <property type="match status" value="1"/>
</dbReference>
<name>A0A0J7KZ92_LASNI</name>
<evidence type="ECO:0000256" key="1">
    <source>
        <dbReference type="ARBA" id="ARBA00022801"/>
    </source>
</evidence>
<protein>
    <submittedName>
        <fullName evidence="4">Beta-galactosidase-like isoform x1 protein</fullName>
    </submittedName>
</protein>
<dbReference type="EMBL" id="LBMM01001884">
    <property type="protein sequence ID" value="KMQ95613.1"/>
    <property type="molecule type" value="Genomic_DNA"/>
</dbReference>
<dbReference type="OrthoDB" id="1657402at2759"/>
<dbReference type="InterPro" id="IPR008979">
    <property type="entry name" value="Galactose-bd-like_sf"/>
</dbReference>
<proteinExistence type="predicted"/>
<dbReference type="PaxDb" id="67767-A0A0J7KZ92"/>
<gene>
    <name evidence="4" type="ORF">RF55_4160</name>
</gene>
<dbReference type="InterPro" id="IPR048913">
    <property type="entry name" value="BetaGal_gal-bd"/>
</dbReference>
<evidence type="ECO:0000313" key="4">
    <source>
        <dbReference type="EMBL" id="KMQ95613.1"/>
    </source>
</evidence>
<sequence>MMRFSGRFLTSKIVPIFVPCRCLSQGISDVTMSGTPLINWNMTGYAFSDVSSLRDMTAIDIESGTLNNGPVFLRGRFTITGQPLDTFLDTTGWGKGTAFVNGHNLGRYWPLVGPQMTLYVPAPYLRTGENELILLELEYVSQTRKMKFQPVPNLGSQSSDN</sequence>
<accession>A0A0J7KZ92</accession>
<keyword evidence="2" id="KW-0326">Glycosidase</keyword>
<organism evidence="4 5">
    <name type="scientific">Lasius niger</name>
    <name type="common">Black garden ant</name>
    <dbReference type="NCBI Taxonomy" id="67767"/>
    <lineage>
        <taxon>Eukaryota</taxon>
        <taxon>Metazoa</taxon>
        <taxon>Ecdysozoa</taxon>
        <taxon>Arthropoda</taxon>
        <taxon>Hexapoda</taxon>
        <taxon>Insecta</taxon>
        <taxon>Pterygota</taxon>
        <taxon>Neoptera</taxon>
        <taxon>Endopterygota</taxon>
        <taxon>Hymenoptera</taxon>
        <taxon>Apocrita</taxon>
        <taxon>Aculeata</taxon>
        <taxon>Formicoidea</taxon>
        <taxon>Formicidae</taxon>
        <taxon>Formicinae</taxon>
        <taxon>Lasius</taxon>
        <taxon>Lasius</taxon>
    </lineage>
</organism>
<comment type="caution">
    <text evidence="4">The sequence shown here is derived from an EMBL/GenBank/DDBJ whole genome shotgun (WGS) entry which is preliminary data.</text>
</comment>
<dbReference type="AlphaFoldDB" id="A0A0J7KZ92"/>
<keyword evidence="5" id="KW-1185">Reference proteome</keyword>
<evidence type="ECO:0000313" key="5">
    <source>
        <dbReference type="Proteomes" id="UP000036403"/>
    </source>
</evidence>
<dbReference type="Proteomes" id="UP000036403">
    <property type="component" value="Unassembled WGS sequence"/>
</dbReference>